<dbReference type="AlphaFoldDB" id="A0A7Y2M387"/>
<dbReference type="RefSeq" id="WP_167034306.1">
    <property type="nucleotide sequence ID" value="NZ_BAAANA010000001.1"/>
</dbReference>
<protein>
    <submittedName>
        <fullName evidence="3">Uncharacterized protein</fullName>
    </submittedName>
</protein>
<feature type="signal peptide" evidence="2">
    <location>
        <begin position="1"/>
        <end position="28"/>
    </location>
</feature>
<reference evidence="3 4" key="1">
    <citation type="submission" date="2020-05" db="EMBL/GenBank/DDBJ databases">
        <title>MicrobeNet Type strains.</title>
        <authorList>
            <person name="Nicholson A.C."/>
        </authorList>
    </citation>
    <scope>NUCLEOTIDE SEQUENCE [LARGE SCALE GENOMIC DNA]</scope>
    <source>
        <strain evidence="3 4">JCM 14282</strain>
    </source>
</reference>
<dbReference type="EMBL" id="JABEMB010000037">
    <property type="protein sequence ID" value="NNH05224.1"/>
    <property type="molecule type" value="Genomic_DNA"/>
</dbReference>
<evidence type="ECO:0000313" key="3">
    <source>
        <dbReference type="EMBL" id="NNH05224.1"/>
    </source>
</evidence>
<accession>A0A7Y2M387</accession>
<evidence type="ECO:0000256" key="2">
    <source>
        <dbReference type="SAM" id="SignalP"/>
    </source>
</evidence>
<evidence type="ECO:0000313" key="4">
    <source>
        <dbReference type="Proteomes" id="UP000543598"/>
    </source>
</evidence>
<name>A0A7Y2M387_9MICO</name>
<feature type="chain" id="PRO_5039534003" evidence="2">
    <location>
        <begin position="29"/>
        <end position="219"/>
    </location>
</feature>
<gene>
    <name evidence="3" type="ORF">HLA99_15360</name>
</gene>
<evidence type="ECO:0000256" key="1">
    <source>
        <dbReference type="SAM" id="MobiDB-lite"/>
    </source>
</evidence>
<dbReference type="PROSITE" id="PS51257">
    <property type="entry name" value="PROKAR_LIPOPROTEIN"/>
    <property type="match status" value="1"/>
</dbReference>
<keyword evidence="4" id="KW-1185">Reference proteome</keyword>
<keyword evidence="2" id="KW-0732">Signal</keyword>
<organism evidence="3 4">
    <name type="scientific">Microbacterium ulmi</name>
    <dbReference type="NCBI Taxonomy" id="179095"/>
    <lineage>
        <taxon>Bacteria</taxon>
        <taxon>Bacillati</taxon>
        <taxon>Actinomycetota</taxon>
        <taxon>Actinomycetes</taxon>
        <taxon>Micrococcales</taxon>
        <taxon>Microbacteriaceae</taxon>
        <taxon>Microbacterium</taxon>
    </lineage>
</organism>
<comment type="caution">
    <text evidence="3">The sequence shown here is derived from an EMBL/GenBank/DDBJ whole genome shotgun (WGS) entry which is preliminary data.</text>
</comment>
<feature type="compositionally biased region" description="Low complexity" evidence="1">
    <location>
        <begin position="37"/>
        <end position="55"/>
    </location>
</feature>
<feature type="region of interest" description="Disordered" evidence="1">
    <location>
        <begin position="32"/>
        <end position="65"/>
    </location>
</feature>
<sequence length="219" mass="23273">MSDVTHRARARRVLGALMAVGLATLALSACRPEPAASPTSTPSSVSTPTPTLTPTDPGPTPEPTVLGPDDIALPTSCESIYSPAMRDTLEAQLPPLNDPGVTMNSSQIVEALELLTSGIPTIRCSWGTPSESGLATNVSLIEQDRAQELIVSLQSVGFICDSVDDGTMCDLQRNTIDLDDNEVALGESHYFRGNGWVSTAWIQSFPEGYTDDIVATLWQ</sequence>
<dbReference type="Proteomes" id="UP000543598">
    <property type="component" value="Unassembled WGS sequence"/>
</dbReference>
<proteinExistence type="predicted"/>